<dbReference type="SUPFAM" id="SSF51735">
    <property type="entry name" value="NAD(P)-binding Rossmann-fold domains"/>
    <property type="match status" value="1"/>
</dbReference>
<sequence length="288" mass="30730">MANKNEKYKIKHFPKQSQPAPGLQNRMSPIPDDGAASYIGHDRLKHKKALITGGDSGIGRAVAIAYAHEGADIVLNYLPEEASDAQEVQGIIESLGQQIKLVPGDLKSESFNQKLVNEAVAFLGDINVLVLVAGKQQAEIDITNLSTQQLTDTYATNVFSLVWLIKAALPHLPPNSSIITTNSIQADQPSSFLVDYAGTKAAIKNMTISLAKQFSNRGIRVNSISPGPIWTPLQISGGQLPENIPNFGQSTPLGRAGQPAELAGAYVFLASDESNYITGESIKVTGGL</sequence>
<dbReference type="RefSeq" id="WP_367974143.1">
    <property type="nucleotide sequence ID" value="NZ_JBFPEQ010000001.1"/>
</dbReference>
<dbReference type="Gene3D" id="3.40.50.720">
    <property type="entry name" value="NAD(P)-binding Rossmann-like Domain"/>
    <property type="match status" value="1"/>
</dbReference>
<proteinExistence type="inferred from homology"/>
<dbReference type="EMBL" id="JBFPER010000001">
    <property type="protein sequence ID" value="MEX0380752.1"/>
    <property type="molecule type" value="Genomic_DNA"/>
</dbReference>
<dbReference type="Proteomes" id="UP001556617">
    <property type="component" value="Unassembled WGS sequence"/>
</dbReference>
<feature type="region of interest" description="Disordered" evidence="3">
    <location>
        <begin position="1"/>
        <end position="34"/>
    </location>
</feature>
<reference evidence="4 5" key="1">
    <citation type="submission" date="2024-07" db="EMBL/GenBank/DDBJ databases">
        <authorList>
            <person name="Yun M."/>
        </authorList>
    </citation>
    <scope>NUCLEOTIDE SEQUENCE [LARGE SCALE GENOMIC DNA]</scope>
    <source>
        <strain evidence="4 5">MS01</strain>
    </source>
</reference>
<accession>A0ABV3S2R4</accession>
<dbReference type="PANTHER" id="PTHR48107:SF16">
    <property type="entry name" value="NADPH-DEPENDENT ALDEHYDE REDUCTASE 1, CHLOROPLASTIC"/>
    <property type="match status" value="1"/>
</dbReference>
<evidence type="ECO:0000256" key="2">
    <source>
        <dbReference type="ARBA" id="ARBA00023002"/>
    </source>
</evidence>
<dbReference type="InterPro" id="IPR036291">
    <property type="entry name" value="NAD(P)-bd_dom_sf"/>
</dbReference>
<organism evidence="4 5">
    <name type="scientific">Leuconostoc aquikimchii</name>
    <dbReference type="NCBI Taxonomy" id="3236804"/>
    <lineage>
        <taxon>Bacteria</taxon>
        <taxon>Bacillati</taxon>
        <taxon>Bacillota</taxon>
        <taxon>Bacilli</taxon>
        <taxon>Lactobacillales</taxon>
        <taxon>Lactobacillaceae</taxon>
        <taxon>Leuconostoc</taxon>
    </lineage>
</organism>
<keyword evidence="5" id="KW-1185">Reference proteome</keyword>
<keyword evidence="2" id="KW-0560">Oxidoreductase</keyword>
<name>A0ABV3S2R4_9LACO</name>
<dbReference type="Pfam" id="PF13561">
    <property type="entry name" value="adh_short_C2"/>
    <property type="match status" value="1"/>
</dbReference>
<comment type="caution">
    <text evidence="4">The sequence shown here is derived from an EMBL/GenBank/DDBJ whole genome shotgun (WGS) entry which is preliminary data.</text>
</comment>
<protein>
    <submittedName>
        <fullName evidence="4">SDR family oxidoreductase</fullName>
    </submittedName>
</protein>
<evidence type="ECO:0000256" key="1">
    <source>
        <dbReference type="ARBA" id="ARBA00006484"/>
    </source>
</evidence>
<evidence type="ECO:0000256" key="3">
    <source>
        <dbReference type="SAM" id="MobiDB-lite"/>
    </source>
</evidence>
<comment type="similarity">
    <text evidence="1">Belongs to the short-chain dehydrogenases/reductases (SDR) family.</text>
</comment>
<dbReference type="PRINTS" id="PR00081">
    <property type="entry name" value="GDHRDH"/>
</dbReference>
<evidence type="ECO:0000313" key="4">
    <source>
        <dbReference type="EMBL" id="MEX0380752.1"/>
    </source>
</evidence>
<evidence type="ECO:0000313" key="5">
    <source>
        <dbReference type="Proteomes" id="UP001556617"/>
    </source>
</evidence>
<dbReference type="PANTHER" id="PTHR48107">
    <property type="entry name" value="NADPH-DEPENDENT ALDEHYDE REDUCTASE-LIKE PROTEIN, CHLOROPLASTIC-RELATED"/>
    <property type="match status" value="1"/>
</dbReference>
<dbReference type="InterPro" id="IPR002347">
    <property type="entry name" value="SDR_fam"/>
</dbReference>
<dbReference type="InterPro" id="IPR020904">
    <property type="entry name" value="Sc_DH/Rdtase_CS"/>
</dbReference>
<gene>
    <name evidence="4" type="ORF">AB3K24_05240</name>
</gene>
<dbReference type="PROSITE" id="PS00061">
    <property type="entry name" value="ADH_SHORT"/>
    <property type="match status" value="1"/>
</dbReference>